<name>A0A318RES4_WILLI</name>
<gene>
    <name evidence="2" type="ORF">DFR67_11412</name>
</gene>
<dbReference type="SUPFAM" id="SSF55486">
    <property type="entry name" value="Metalloproteases ('zincins'), catalytic domain"/>
    <property type="match status" value="1"/>
</dbReference>
<dbReference type="GO" id="GO:0006508">
    <property type="term" value="P:proteolysis"/>
    <property type="evidence" value="ECO:0007669"/>
    <property type="project" value="UniProtKB-KW"/>
</dbReference>
<keyword evidence="2" id="KW-0378">Hydrolase</keyword>
<proteinExistence type="predicted"/>
<protein>
    <submittedName>
        <fullName evidence="2">Putative metalloprotease</fullName>
    </submittedName>
</protein>
<dbReference type="EMBL" id="QJSP01000014">
    <property type="protein sequence ID" value="PYE13919.1"/>
    <property type="molecule type" value="Genomic_DNA"/>
</dbReference>
<reference evidence="2 3" key="1">
    <citation type="submission" date="2018-06" db="EMBL/GenBank/DDBJ databases">
        <title>Genomic Encyclopedia of Type Strains, Phase IV (KMG-IV): sequencing the most valuable type-strain genomes for metagenomic binning, comparative biology and taxonomic classification.</title>
        <authorList>
            <person name="Goeker M."/>
        </authorList>
    </citation>
    <scope>NUCLEOTIDE SEQUENCE [LARGE SCALE GENOMIC DNA]</scope>
    <source>
        <strain evidence="2 3">DSM 45521</strain>
    </source>
</reference>
<dbReference type="AlphaFoldDB" id="A0A318RES4"/>
<evidence type="ECO:0000256" key="1">
    <source>
        <dbReference type="SAM" id="SignalP"/>
    </source>
</evidence>
<keyword evidence="3" id="KW-1185">Reference proteome</keyword>
<dbReference type="GO" id="GO:0008237">
    <property type="term" value="F:metallopeptidase activity"/>
    <property type="evidence" value="ECO:0007669"/>
    <property type="project" value="UniProtKB-KW"/>
</dbReference>
<keyword evidence="2" id="KW-0482">Metalloprotease</keyword>
<evidence type="ECO:0000313" key="3">
    <source>
        <dbReference type="Proteomes" id="UP000247591"/>
    </source>
</evidence>
<dbReference type="Proteomes" id="UP000247591">
    <property type="component" value="Unassembled WGS sequence"/>
</dbReference>
<dbReference type="PROSITE" id="PS51257">
    <property type="entry name" value="PROKAR_LIPOPROTEIN"/>
    <property type="match status" value="1"/>
</dbReference>
<accession>A0A318RES4</accession>
<keyword evidence="1" id="KW-0732">Signal</keyword>
<feature type="signal peptide" evidence="1">
    <location>
        <begin position="1"/>
        <end position="24"/>
    </location>
</feature>
<comment type="caution">
    <text evidence="2">The sequence shown here is derived from an EMBL/GenBank/DDBJ whole genome shotgun (WGS) entry which is preliminary data.</text>
</comment>
<feature type="chain" id="PRO_5016466370" evidence="1">
    <location>
        <begin position="25"/>
        <end position="483"/>
    </location>
</feature>
<sequence length="483" mass="50368">MNMTGRAVIGPLLGVVLLALTACAADERREQVSGDAVSAFSDPFTVAGLPVTTGPNGLRADTTGPDLDIRGGTGDQIDALMAAALADLDTYWKQAFEPAFGQGFKTGLRFVSWDAQTSETLSESFCGQSTFRQVNAAFCPDRIEIGWDRGVLMPALLEEFGPMAPVTVIAHEYGHYIQMIGGFDKSASPIVSEQQADCLSGTFIRWLAEGHGEYLEINTGDGLNSAVAALISARDGRRGQSDHGTAFERADAFKTGFSSGAAVCGAIGQLYVDEKRDLMPPRFDNTGSIDATPFSEAGLSSVVASVEDFYGLSDSVRPVVDRTALGISCADVDVAVVAQAPVAFCPTTNTVSMDPDELALIATNGTNGPAGLPSFIGGDFSAYSLVASRYSVAAQSARGQAIDQPVTAARAACDTGRWARSTAASGTFTLRGGDLDELVSGLLVSGAVASDVAGRSLPSGFARIDAFTAGYFDTENGCSRYDP</sequence>
<evidence type="ECO:0000313" key="2">
    <source>
        <dbReference type="EMBL" id="PYE13919.1"/>
    </source>
</evidence>
<organism evidence="2 3">
    <name type="scientific">Williamsia limnetica</name>
    <dbReference type="NCBI Taxonomy" id="882452"/>
    <lineage>
        <taxon>Bacteria</taxon>
        <taxon>Bacillati</taxon>
        <taxon>Actinomycetota</taxon>
        <taxon>Actinomycetes</taxon>
        <taxon>Mycobacteriales</taxon>
        <taxon>Nocardiaceae</taxon>
        <taxon>Williamsia</taxon>
    </lineage>
</organism>
<keyword evidence="2" id="KW-0645">Protease</keyword>